<dbReference type="Pfam" id="PF04997">
    <property type="entry name" value="RNA_pol_Rpb1_1"/>
    <property type="match status" value="1"/>
</dbReference>
<organism evidence="15 16">
    <name type="scientific">Pseudozyma antarctica</name>
    <name type="common">Yeast</name>
    <name type="synonym">Candida antarctica</name>
    <dbReference type="NCBI Taxonomy" id="84753"/>
    <lineage>
        <taxon>Eukaryota</taxon>
        <taxon>Fungi</taxon>
        <taxon>Dikarya</taxon>
        <taxon>Basidiomycota</taxon>
        <taxon>Ustilaginomycotina</taxon>
        <taxon>Ustilaginomycetes</taxon>
        <taxon>Ustilaginales</taxon>
        <taxon>Ustilaginaceae</taxon>
        <taxon>Moesziomyces</taxon>
    </lineage>
</organism>
<dbReference type="GO" id="GO:0046872">
    <property type="term" value="F:metal ion binding"/>
    <property type="evidence" value="ECO:0007669"/>
    <property type="project" value="UniProtKB-KW"/>
</dbReference>
<keyword evidence="7" id="KW-0479">Metal-binding</keyword>
<dbReference type="EC" id="2.7.7.6" evidence="14"/>
<evidence type="ECO:0000313" key="15">
    <source>
        <dbReference type="EMBL" id="GAK64460.1"/>
    </source>
</evidence>
<keyword evidence="9" id="KW-0460">Magnesium</keyword>
<keyword evidence="16" id="KW-1185">Reference proteome</keyword>
<evidence type="ECO:0000256" key="1">
    <source>
        <dbReference type="ARBA" id="ARBA00004123"/>
    </source>
</evidence>
<evidence type="ECO:0000256" key="4">
    <source>
        <dbReference type="ARBA" id="ARBA00022478"/>
    </source>
</evidence>
<dbReference type="RefSeq" id="XP_014657400.1">
    <property type="nucleotide sequence ID" value="XM_014801914.1"/>
</dbReference>
<dbReference type="Proteomes" id="UP000053758">
    <property type="component" value="Unassembled WGS sequence"/>
</dbReference>
<dbReference type="InterPro" id="IPR000722">
    <property type="entry name" value="RNA_pol_asu"/>
</dbReference>
<evidence type="ECO:0000256" key="7">
    <source>
        <dbReference type="ARBA" id="ARBA00022723"/>
    </source>
</evidence>
<dbReference type="Pfam" id="PF05000">
    <property type="entry name" value="RNA_pol_Rpb1_4"/>
    <property type="match status" value="1"/>
</dbReference>
<dbReference type="CDD" id="cd02735">
    <property type="entry name" value="RNAP_I_Rpa1_C"/>
    <property type="match status" value="1"/>
</dbReference>
<dbReference type="OrthoDB" id="270392at2759"/>
<dbReference type="Pfam" id="PF04983">
    <property type="entry name" value="RNA_pol_Rpb1_3"/>
    <property type="match status" value="1"/>
</dbReference>
<dbReference type="HOGENOM" id="CLU_000487_2_3_1"/>
<dbReference type="Gene3D" id="1.10.132.30">
    <property type="match status" value="1"/>
</dbReference>
<dbReference type="PANTHER" id="PTHR19376:SF11">
    <property type="entry name" value="DNA-DIRECTED RNA POLYMERASE I SUBUNIT RPA1"/>
    <property type="match status" value="1"/>
</dbReference>
<dbReference type="InterPro" id="IPR007083">
    <property type="entry name" value="RNA_pol_Rpb1_4"/>
</dbReference>
<evidence type="ECO:0000256" key="11">
    <source>
        <dbReference type="ARBA" id="ARBA00023242"/>
    </source>
</evidence>
<dbReference type="InterPro" id="IPR038120">
    <property type="entry name" value="Rpb1_funnel_sf"/>
</dbReference>
<keyword evidence="8" id="KW-0862">Zinc</keyword>
<dbReference type="Pfam" id="PF00623">
    <property type="entry name" value="RNA_pol_Rpb1_2"/>
    <property type="match status" value="1"/>
</dbReference>
<sequence length="1797" mass="197367">MDIKKPITSAIASASFSFLTAEDIRRISVKQIINPVLLDTTNHPNAGGLYDPALGPMRPHDICATCHLNSYQCPGHFGHIELPSPVFHPLFMGNMFNLLRGTCFYCHRFRASLPVLTKVIGRLRLLEYGLVDDAENIDAEEPRSYAKFSDLNNEEFETANEDSDPENTAPKKSSSSKPGKSSAGETPAEFADRINKQVKELIKQAKASGKATYEPEAGSLAYTLRKKCMNDFMKEIHKKRCGQCNAISPNVRRDGFLKIMEKAPLPTEIASNEQKGYLRISPVKRVAAIERRLAASAASTSASAENEDDASGIATQAISADDAPKEAGYRVMPAVECQAHLRLLFYNEGPLCSLLFGRNGPFRLGNSEGKVKAKSGSAIWSTPNGASADSFFITAVAVPPTRFRPASIMGDMTFENSQNELLTNVLKTTFAIRDQITELARLTAKKDFPELGPDASESDFRVAETQLIKSREDMRRKVLNSMMQLQVDVNSFIDSSKNPMPLRQGQLPPPGVKQGLEKKEGLFRKHMMGKRVNFAARSVISPDVNIETNEIGVPPVFARKLTYPEPVTVHNVQLMRQLVINGPFKYPGAVAIRSEDGTETQLDKLSVEERTALANQLLTPQEHSSKQKRGTFAGLGSSTRTPIANKQVLRHLRDGDILLLNRQPTLHRPSMMAHKARVLVGEKTIRMHYANCNSYNADFDGDEMNMHFPQSQAARAECYYVANTDNQYLTPTSGNPLRGLIQDHVVAGVWMTSKNTLYTRAEYQQMLYGALRPEGKYTGGGRVLTVPPALLKPEPLWTGKQIISTVLLNLKPAKADGLNLTSKAKVAGRLWGKDHASEEKVIIEDGELLQGVLDKAAFGASAYGLVHAIFEIYGSETAGKLLSILSRLFTKFLQSNAFSCRMDDLLLSKEGDEVRRKALNAAKGEGKGVAMKTVGLEGEDENNPDTDRNLRIRLEEVLRDDDKLAVLDGEMMNSSNALTSKIIESCLPSGLYRKFPENNMQMMTGSGAKGSAVNVSQISCLLGQQALEGRRVPLMVSGKSLPSFRPFETSTRAGGFVSGRFLTGIRPQEYFFHCMAGREGLIDTAVKTSRSGYLQRCLIKHLEGVHIQYDNTVRNADGSILQFAYGEDALDTTKSKYLGQFDFTAANFENYNKRYDPKQLGEVVEAELAAEHMKKALKKPHKYEPVLSMYNPSTHFGSMSEKYAKEIEAYIEKNPSKLLADKKKKSKKRKSEAAGDADGNNDGKVAEKLRFAKEKLGVEAFRAMCKVLYHRGLVDPGEAVGLLAAQGVGEPSTQMTLNTFHFAGHGAANVTLGIPRLREIVMTASQNIKTPIMRLPVLDGITEDQIKTFCKDGSRLVLSQVIDEAIVTEKISPKSSQTGFHRQKTYTVRLNFYPADECKEEYNCSTQHILHGLQETFAPNLENNINNEMRKQRREHAVQAAAIGRGRTFSDNAAAGNNADEDGEERANAAQPRSRGNDADSDDEEDASSEVGDGDADEAKRKQRSAAHASYEEGDDEVMDNVPSTMEDIEAAFSGESSKKSSNAMDVDSDSSDSESSDGSVNEDWAEQTSALEKALQENSKYINAFRFDEVKARWAEFDLTLAAQSQKLLLINIVERVCRQSVIHEIPNISRVMKPPPKAGEDGVSLTAEGINFRDLWNFGFGVVDLDNLYTNDIGAVLHTYGVEAARAAIVAEMRGIFDTYGIAVSPRHLFLIADYQTAAGGFRPFNRSGIAESSSTLLKASFEMTMAFIGGSALHGEVDTLKTPSSKLVVGRPVSSGTGTPEIRLALPNPIGAAA</sequence>
<dbReference type="FunFam" id="4.10.860.120:FF:000006">
    <property type="entry name" value="DNA-directed RNA polymerase subunit"/>
    <property type="match status" value="1"/>
</dbReference>
<comment type="function">
    <text evidence="13">DNA-dependent RNA polymerase catalyzes the transcription of DNA into RNA using the four ribonucleoside triphosphates as substrates. Largest and catalytic core component of RNA polymerase I which synthesizes ribosomal RNA precursors. Forms the polymerase active center together with the second largest subunit. A single stranded DNA template strand of the promoter is positioned within the central active site cleft of Pol I. A bridging helix emanates from RPA1 and crosses the cleft near the catalytic site and is thought to promote translocation of Pol I by acting as a ratchet that moves the RNA-DNA hybrid through the active site by switching from straight to bent conformations at each step of nucleotide addition.</text>
</comment>
<evidence type="ECO:0000256" key="12">
    <source>
        <dbReference type="ARBA" id="ARBA00048552"/>
    </source>
</evidence>
<dbReference type="FunFam" id="1.10.357.120:FF:000005">
    <property type="entry name" value="DNA-directed RNA polymerase subunit"/>
    <property type="match status" value="1"/>
</dbReference>
<dbReference type="InterPro" id="IPR006592">
    <property type="entry name" value="RNA_pol_N"/>
</dbReference>
<dbReference type="InterPro" id="IPR044893">
    <property type="entry name" value="RNA_pol_Rpb1_clamp_domain"/>
</dbReference>
<dbReference type="GO" id="GO:0005736">
    <property type="term" value="C:RNA polymerase I complex"/>
    <property type="evidence" value="ECO:0007669"/>
    <property type="project" value="TreeGrafter"/>
</dbReference>
<dbReference type="FunFam" id="1.10.132.30:FF:000005">
    <property type="entry name" value="DNA-directed RNA polymerase subunit"/>
    <property type="match status" value="1"/>
</dbReference>
<dbReference type="InterPro" id="IPR007066">
    <property type="entry name" value="RNA_pol_Rpb1_3"/>
</dbReference>
<dbReference type="Gene3D" id="1.10.274.100">
    <property type="entry name" value="RNA polymerase Rpb1, domain 3"/>
    <property type="match status" value="1"/>
</dbReference>
<dbReference type="Gene3D" id="3.30.1490.180">
    <property type="entry name" value="RNA polymerase ii"/>
    <property type="match status" value="1"/>
</dbReference>
<keyword evidence="6 14" id="KW-0548">Nucleotidyltransferase</keyword>
<accession>A0A081CCR4</accession>
<dbReference type="FunFam" id="1.10.274.100:FF:000006">
    <property type="entry name" value="DNA-directed RNA polymerase subunit"/>
    <property type="match status" value="1"/>
</dbReference>
<dbReference type="GO" id="GO:0003899">
    <property type="term" value="F:DNA-directed RNA polymerase activity"/>
    <property type="evidence" value="ECO:0007669"/>
    <property type="project" value="UniProtKB-EC"/>
</dbReference>
<protein>
    <recommendedName>
        <fullName evidence="14">DNA-directed RNA polymerase subunit</fullName>
        <ecNumber evidence="14">2.7.7.6</ecNumber>
    </recommendedName>
</protein>
<dbReference type="SMART" id="SM00663">
    <property type="entry name" value="RPOLA_N"/>
    <property type="match status" value="1"/>
</dbReference>
<evidence type="ECO:0000256" key="14">
    <source>
        <dbReference type="RuleBase" id="RU004279"/>
    </source>
</evidence>
<comment type="catalytic activity">
    <reaction evidence="12 14">
        <text>RNA(n) + a ribonucleoside 5'-triphosphate = RNA(n+1) + diphosphate</text>
        <dbReference type="Rhea" id="RHEA:21248"/>
        <dbReference type="Rhea" id="RHEA-COMP:14527"/>
        <dbReference type="Rhea" id="RHEA-COMP:17342"/>
        <dbReference type="ChEBI" id="CHEBI:33019"/>
        <dbReference type="ChEBI" id="CHEBI:61557"/>
        <dbReference type="ChEBI" id="CHEBI:140395"/>
        <dbReference type="EC" id="2.7.7.6"/>
    </reaction>
</comment>
<dbReference type="FunFam" id="1.10.150.390:FF:000005">
    <property type="entry name" value="DNA-directed RNA polymerase subunit"/>
    <property type="match status" value="1"/>
</dbReference>
<dbReference type="Gene3D" id="4.10.860.120">
    <property type="entry name" value="RNA polymerase II, clamp domain"/>
    <property type="match status" value="1"/>
</dbReference>
<dbReference type="Gene3D" id="1.10.357.120">
    <property type="match status" value="1"/>
</dbReference>
<evidence type="ECO:0000256" key="2">
    <source>
        <dbReference type="ARBA" id="ARBA00006460"/>
    </source>
</evidence>
<dbReference type="CDD" id="cd01435">
    <property type="entry name" value="RNAP_I_RPA1_N"/>
    <property type="match status" value="1"/>
</dbReference>
<keyword evidence="10 14" id="KW-0804">Transcription</keyword>
<dbReference type="Gene3D" id="1.10.150.390">
    <property type="match status" value="1"/>
</dbReference>
<keyword evidence="11" id="KW-0539">Nucleus</keyword>
<keyword evidence="5 14" id="KW-0808">Transferase</keyword>
<dbReference type="FunFam" id="2.40.40.20:FF:000019">
    <property type="entry name" value="DNA-directed RNA polymerase II subunit RPB1"/>
    <property type="match status" value="1"/>
</dbReference>
<dbReference type="InterPro" id="IPR045867">
    <property type="entry name" value="DNA-dir_RpoC_beta_prime"/>
</dbReference>
<dbReference type="InterPro" id="IPR047107">
    <property type="entry name" value="DNA-dir_RNA_pol1_lsu_C"/>
</dbReference>
<reference evidence="16" key="1">
    <citation type="journal article" date="2014" name="Genome Announc.">
        <title>Draft Genome Sequence of the Yeast Pseudozyma antarctica Type Strain JCM10317, a Producer of the Glycolipid Biosurfactants, Mannosylerythritol Lipids.</title>
        <authorList>
            <person name="Saika A."/>
            <person name="Koike H."/>
            <person name="Hori T."/>
            <person name="Fukuoka T."/>
            <person name="Sato S."/>
            <person name="Habe H."/>
            <person name="Kitamoto D."/>
            <person name="Morita T."/>
        </authorList>
    </citation>
    <scope>NUCLEOTIDE SEQUENCE [LARGE SCALE GENOMIC DNA]</scope>
    <source>
        <strain evidence="16">JCM 10317</strain>
    </source>
</reference>
<dbReference type="Pfam" id="PF04998">
    <property type="entry name" value="RNA_pol_Rpb1_5"/>
    <property type="match status" value="1"/>
</dbReference>
<name>A0A081CCR4_PSEA2</name>
<comment type="similarity">
    <text evidence="2 14">Belongs to the RNA polymerase beta' chain family.</text>
</comment>
<dbReference type="GO" id="GO:0003677">
    <property type="term" value="F:DNA binding"/>
    <property type="evidence" value="ECO:0007669"/>
    <property type="project" value="InterPro"/>
</dbReference>
<comment type="subunit">
    <text evidence="3">Component of the RNA polymerase I (Pol I) complex consisting of at least 13 subunits.</text>
</comment>
<dbReference type="InterPro" id="IPR007080">
    <property type="entry name" value="RNA_pol_Rpb1_1"/>
</dbReference>
<evidence type="ECO:0000256" key="8">
    <source>
        <dbReference type="ARBA" id="ARBA00022833"/>
    </source>
</evidence>
<dbReference type="Gene3D" id="3.30.70.2850">
    <property type="match status" value="1"/>
</dbReference>
<dbReference type="EMBL" id="DF830072">
    <property type="protein sequence ID" value="GAK64460.1"/>
    <property type="molecule type" value="Genomic_DNA"/>
</dbReference>
<dbReference type="GeneID" id="26303405"/>
<dbReference type="InterPro" id="IPR007081">
    <property type="entry name" value="RNA_pol_Rpb1_5"/>
</dbReference>
<comment type="subcellular location">
    <subcellularLocation>
        <location evidence="1">Nucleus</location>
    </subcellularLocation>
</comment>
<gene>
    <name evidence="15" type="ORF">PAN0_005c2674</name>
</gene>
<evidence type="ECO:0000256" key="6">
    <source>
        <dbReference type="ARBA" id="ARBA00022695"/>
    </source>
</evidence>
<dbReference type="PANTHER" id="PTHR19376">
    <property type="entry name" value="DNA-DIRECTED RNA POLYMERASE"/>
    <property type="match status" value="1"/>
</dbReference>
<dbReference type="Gene3D" id="2.40.40.20">
    <property type="match status" value="1"/>
</dbReference>
<keyword evidence="4 14" id="KW-0240">DNA-directed RNA polymerase</keyword>
<evidence type="ECO:0000256" key="5">
    <source>
        <dbReference type="ARBA" id="ARBA00022679"/>
    </source>
</evidence>
<dbReference type="InterPro" id="IPR042102">
    <property type="entry name" value="RNA_pol_Rpb1_3_sf"/>
</dbReference>
<dbReference type="InterPro" id="IPR015699">
    <property type="entry name" value="DNA-dir_RNA_pol1_lsu_N"/>
</dbReference>
<evidence type="ECO:0000256" key="13">
    <source>
        <dbReference type="ARBA" id="ARBA00053996"/>
    </source>
</evidence>
<evidence type="ECO:0000256" key="9">
    <source>
        <dbReference type="ARBA" id="ARBA00022842"/>
    </source>
</evidence>
<dbReference type="GO" id="GO:0006351">
    <property type="term" value="P:DNA-templated transcription"/>
    <property type="evidence" value="ECO:0007669"/>
    <property type="project" value="InterPro"/>
</dbReference>
<proteinExistence type="inferred from homology"/>
<dbReference type="SUPFAM" id="SSF64484">
    <property type="entry name" value="beta and beta-prime subunits of DNA dependent RNA-polymerase"/>
    <property type="match status" value="1"/>
</dbReference>
<evidence type="ECO:0000256" key="10">
    <source>
        <dbReference type="ARBA" id="ARBA00023163"/>
    </source>
</evidence>
<evidence type="ECO:0000256" key="3">
    <source>
        <dbReference type="ARBA" id="ARBA00011251"/>
    </source>
</evidence>
<evidence type="ECO:0000313" key="16">
    <source>
        <dbReference type="Proteomes" id="UP000053758"/>
    </source>
</evidence>
<dbReference type="FunFam" id="3.30.1490.180:FF:000003">
    <property type="entry name" value="DNA-directed RNA polymerase subunit"/>
    <property type="match status" value="1"/>
</dbReference>
<dbReference type="Gene3D" id="6.10.250.2940">
    <property type="match status" value="1"/>
</dbReference>